<dbReference type="FunFam" id="1.10.1000.11:FF:000002">
    <property type="entry name" value="Cytohesin 1"/>
    <property type="match status" value="1"/>
</dbReference>
<dbReference type="Pfam" id="PF16453">
    <property type="entry name" value="IQ_SEC7_PH"/>
    <property type="match status" value="1"/>
</dbReference>
<dbReference type="InterPro" id="IPR035999">
    <property type="entry name" value="Sec7_dom_sf"/>
</dbReference>
<dbReference type="SUPFAM" id="SSF50729">
    <property type="entry name" value="PH domain-like"/>
    <property type="match status" value="1"/>
</dbReference>
<dbReference type="Gene3D" id="1.10.220.20">
    <property type="match status" value="1"/>
</dbReference>
<dbReference type="InterPro" id="IPR011993">
    <property type="entry name" value="PH-like_dom_sf"/>
</dbReference>
<dbReference type="GO" id="GO:0030036">
    <property type="term" value="P:actin cytoskeleton organization"/>
    <property type="evidence" value="ECO:0007669"/>
    <property type="project" value="TreeGrafter"/>
</dbReference>
<keyword evidence="5" id="KW-0175">Coiled coil</keyword>
<dbReference type="InterPro" id="IPR033742">
    <property type="entry name" value="IQSEC_PH"/>
</dbReference>
<dbReference type="GO" id="GO:0005085">
    <property type="term" value="F:guanyl-nucleotide exchange factor activity"/>
    <property type="evidence" value="ECO:0007669"/>
    <property type="project" value="InterPro"/>
</dbReference>
<reference evidence="7 8" key="1">
    <citation type="journal article" date="2018" name="Gigascience">
        <title>Genomes of trombidid mites reveal novel predicted allergens and laterally-transferred genes associated with secondary metabolism.</title>
        <authorList>
            <person name="Dong X."/>
            <person name="Chaisiri K."/>
            <person name="Xia D."/>
            <person name="Armstrong S.D."/>
            <person name="Fang Y."/>
            <person name="Donnelly M.J."/>
            <person name="Kadowaki T."/>
            <person name="McGarry J.W."/>
            <person name="Darby A.C."/>
            <person name="Makepeace B.L."/>
        </authorList>
    </citation>
    <scope>NUCLEOTIDE SEQUENCE [LARGE SCALE GENOMIC DNA]</scope>
    <source>
        <strain evidence="7">UoL-WK</strain>
    </source>
</reference>
<keyword evidence="3" id="KW-0963">Cytoplasm</keyword>
<dbReference type="Pfam" id="PF01369">
    <property type="entry name" value="Sec7"/>
    <property type="match status" value="1"/>
</dbReference>
<comment type="caution">
    <text evidence="7">The sequence shown here is derived from an EMBL/GenBank/DDBJ whole genome shotgun (WGS) entry which is preliminary data.</text>
</comment>
<keyword evidence="4" id="KW-0597">Phosphoprotein</keyword>
<dbReference type="SUPFAM" id="SSF48425">
    <property type="entry name" value="Sec7 domain"/>
    <property type="match status" value="1"/>
</dbReference>
<accession>A0A443RP29</accession>
<dbReference type="InterPro" id="IPR023394">
    <property type="entry name" value="Sec7_C_sf"/>
</dbReference>
<evidence type="ECO:0000256" key="4">
    <source>
        <dbReference type="ARBA" id="ARBA00022553"/>
    </source>
</evidence>
<dbReference type="Gene3D" id="2.30.29.30">
    <property type="entry name" value="Pleckstrin-homology domain (PH domain)/Phosphotyrosine-binding domain (PTB)"/>
    <property type="match status" value="1"/>
</dbReference>
<dbReference type="Gene3D" id="1.10.1000.11">
    <property type="entry name" value="Arf Nucleotide-binding Site Opener,domain 2"/>
    <property type="match status" value="1"/>
</dbReference>
<dbReference type="STRING" id="1965070.A0A443RP29"/>
<evidence type="ECO:0000313" key="7">
    <source>
        <dbReference type="EMBL" id="RWS16968.1"/>
    </source>
</evidence>
<evidence type="ECO:0000256" key="5">
    <source>
        <dbReference type="ARBA" id="ARBA00023054"/>
    </source>
</evidence>
<dbReference type="PANTHER" id="PTHR10663:SF342">
    <property type="entry name" value="FI21420P1"/>
    <property type="match status" value="1"/>
</dbReference>
<comment type="similarity">
    <text evidence="2">Belongs to the BRAG family.</text>
</comment>
<dbReference type="PROSITE" id="PS50190">
    <property type="entry name" value="SEC7"/>
    <property type="match status" value="1"/>
</dbReference>
<organism evidence="7 8">
    <name type="scientific">Dinothrombium tinctorium</name>
    <dbReference type="NCBI Taxonomy" id="1965070"/>
    <lineage>
        <taxon>Eukaryota</taxon>
        <taxon>Metazoa</taxon>
        <taxon>Ecdysozoa</taxon>
        <taxon>Arthropoda</taxon>
        <taxon>Chelicerata</taxon>
        <taxon>Arachnida</taxon>
        <taxon>Acari</taxon>
        <taxon>Acariformes</taxon>
        <taxon>Trombidiformes</taxon>
        <taxon>Prostigmata</taxon>
        <taxon>Anystina</taxon>
        <taxon>Parasitengona</taxon>
        <taxon>Trombidioidea</taxon>
        <taxon>Trombidiidae</taxon>
        <taxon>Dinothrombium</taxon>
    </lineage>
</organism>
<dbReference type="SMART" id="SM00222">
    <property type="entry name" value="Sec7"/>
    <property type="match status" value="1"/>
</dbReference>
<keyword evidence="8" id="KW-1185">Reference proteome</keyword>
<gene>
    <name evidence="7" type="ORF">B4U79_06779</name>
</gene>
<feature type="domain" description="SEC7" evidence="6">
    <location>
        <begin position="66"/>
        <end position="274"/>
    </location>
</feature>
<dbReference type="GO" id="GO:0005737">
    <property type="term" value="C:cytoplasm"/>
    <property type="evidence" value="ECO:0007669"/>
    <property type="project" value="UniProtKB-SubCell"/>
</dbReference>
<dbReference type="PANTHER" id="PTHR10663">
    <property type="entry name" value="GUANYL-NUCLEOTIDE EXCHANGE FACTOR"/>
    <property type="match status" value="1"/>
</dbReference>
<sequence length="454" mass="52767">MTIFCLSGYTKSNNRYFLISINSYAYNGQQATTPTTTATMPTTPTATTLSDQQQTQQQHEYELSCDLIEQKQLMLERKVGLNLFNKHPPERGIQFLIDNNFIEKGKDLEANVANFLLTRKGLSKQMIGEYLGNLQNHFNQCVLKHFVAQLDFTSLQIDLALRKFQTHFRFPGEAQKIEKIVDLFACRYYECNLNMKHVIYNCRKHEENSNEALTRDEIFILSFAIIMLNTDLHVPQNKQRMTSQQWIKNLRGVFQGGDLKDKFLLDIYERVKNNELKTGADHCSHVYKVQQSLVSNKVLPNLCVTWRRLVCFCRLYEIRDLSKKDSHKHQREIFLFNDLLLVTKISKKSTSSIQYQYRQSIPLAGLTVTLFSTPIYAYGIKLSDKMDERVILLLNARNDIDRFKFVEDLRESILEMKEMEIQRIHGNANKSNSLLDLNNQSGLSHIFALSFLVS</sequence>
<evidence type="ECO:0000256" key="1">
    <source>
        <dbReference type="ARBA" id="ARBA00004496"/>
    </source>
</evidence>
<dbReference type="AlphaFoldDB" id="A0A443RP29"/>
<evidence type="ECO:0000313" key="8">
    <source>
        <dbReference type="Proteomes" id="UP000285301"/>
    </source>
</evidence>
<evidence type="ECO:0000256" key="2">
    <source>
        <dbReference type="ARBA" id="ARBA00006248"/>
    </source>
</evidence>
<evidence type="ECO:0000259" key="6">
    <source>
        <dbReference type="PROSITE" id="PS50190"/>
    </source>
</evidence>
<comment type="subcellular location">
    <subcellularLocation>
        <location evidence="1">Cytoplasm</location>
    </subcellularLocation>
</comment>
<dbReference type="OrthoDB" id="430364at2759"/>
<protein>
    <submittedName>
        <fullName evidence="7">IQ motif and SEC7 domain-containing protein 1-like protein</fullName>
    </submittedName>
</protein>
<proteinExistence type="inferred from homology"/>
<dbReference type="CDD" id="cd00171">
    <property type="entry name" value="Sec7"/>
    <property type="match status" value="1"/>
</dbReference>
<dbReference type="GO" id="GO:0032012">
    <property type="term" value="P:regulation of ARF protein signal transduction"/>
    <property type="evidence" value="ECO:0007669"/>
    <property type="project" value="InterPro"/>
</dbReference>
<dbReference type="InterPro" id="IPR000904">
    <property type="entry name" value="Sec7_dom"/>
</dbReference>
<name>A0A443RP29_9ACAR</name>
<evidence type="ECO:0000256" key="3">
    <source>
        <dbReference type="ARBA" id="ARBA00022490"/>
    </source>
</evidence>
<dbReference type="EMBL" id="NCKU01000141">
    <property type="protein sequence ID" value="RWS16968.1"/>
    <property type="molecule type" value="Genomic_DNA"/>
</dbReference>
<dbReference type="Proteomes" id="UP000285301">
    <property type="component" value="Unassembled WGS sequence"/>
</dbReference>